<evidence type="ECO:0000256" key="1">
    <source>
        <dbReference type="SAM" id="Phobius"/>
    </source>
</evidence>
<feature type="transmembrane region" description="Helical" evidence="1">
    <location>
        <begin position="208"/>
        <end position="241"/>
    </location>
</feature>
<dbReference type="RefSeq" id="WP_189954203.1">
    <property type="nucleotide sequence ID" value="NZ_BMVG01000008.1"/>
</dbReference>
<organism evidence="2 3">
    <name type="scientific">Streptomyces alanosinicus</name>
    <dbReference type="NCBI Taxonomy" id="68171"/>
    <lineage>
        <taxon>Bacteria</taxon>
        <taxon>Bacillati</taxon>
        <taxon>Actinomycetota</taxon>
        <taxon>Actinomycetes</taxon>
        <taxon>Kitasatosporales</taxon>
        <taxon>Streptomycetaceae</taxon>
        <taxon>Streptomyces</taxon>
    </lineage>
</organism>
<keyword evidence="1" id="KW-0472">Membrane</keyword>
<sequence>MTRSIRRDLYAAGAATLLVTVAVLVGRHIQDTRHTLFVHWPPVFAEWDPHVGPGTPAAVAVAAATVAYGPRVAARLPWRALLAAAWAGAVAWILSLALIDGWHQGIAVRLTTRNEYLRVIGRFHDIPAALRDFTHHIVSGTPDPWPAHIAGHPPAATLTFVLLDRIGLGGGGRAGMWCIVVGATGCVAVLIALRALTDEELARRAAPFLVLAPAAVWQGVSADGYFAAVAAWSVALFALALTRRSHVCAAASGLLSGLTCYLSYGLTPFALIGAAVAVLARSGLRERPTLLLALLAGLAVFPVLFTLAGFDWWQAYHLLVTRYYQGVGGTRPYGYWVWANLACTVLITGLATAAGLRRATATLLPGTDRARTPAGTRPAVLVCAALLALLVADLSGMSKAETERIWLPFALWLLPACALLPRPRGWLTAQAVLALLLNHLLLTGW</sequence>
<feature type="transmembrane region" description="Helical" evidence="1">
    <location>
        <begin position="404"/>
        <end position="420"/>
    </location>
</feature>
<feature type="transmembrane region" description="Helical" evidence="1">
    <location>
        <begin position="374"/>
        <end position="392"/>
    </location>
</feature>
<feature type="transmembrane region" description="Helical" evidence="1">
    <location>
        <begin position="174"/>
        <end position="196"/>
    </location>
</feature>
<comment type="caution">
    <text evidence="2">The sequence shown here is derived from an EMBL/GenBank/DDBJ whole genome shotgun (WGS) entry which is preliminary data.</text>
</comment>
<keyword evidence="3" id="KW-1185">Reference proteome</keyword>
<gene>
    <name evidence="2" type="ORF">GCM10010339_39900</name>
</gene>
<dbReference type="EMBL" id="BMVG01000008">
    <property type="protein sequence ID" value="GHE05179.1"/>
    <property type="molecule type" value="Genomic_DNA"/>
</dbReference>
<feature type="transmembrane region" description="Helical" evidence="1">
    <location>
        <begin position="80"/>
        <end position="99"/>
    </location>
</feature>
<evidence type="ECO:0000313" key="2">
    <source>
        <dbReference type="EMBL" id="GHE05179.1"/>
    </source>
</evidence>
<accession>A0A919D3R4</accession>
<name>A0A919D3R4_9ACTN</name>
<evidence type="ECO:0000313" key="3">
    <source>
        <dbReference type="Proteomes" id="UP000655443"/>
    </source>
</evidence>
<keyword evidence="1" id="KW-0812">Transmembrane</keyword>
<feature type="transmembrane region" description="Helical" evidence="1">
    <location>
        <begin position="50"/>
        <end position="68"/>
    </location>
</feature>
<reference evidence="2" key="1">
    <citation type="journal article" date="2014" name="Int. J. Syst. Evol. Microbiol.">
        <title>Complete genome sequence of Corynebacterium casei LMG S-19264T (=DSM 44701T), isolated from a smear-ripened cheese.</title>
        <authorList>
            <consortium name="US DOE Joint Genome Institute (JGI-PGF)"/>
            <person name="Walter F."/>
            <person name="Albersmeier A."/>
            <person name="Kalinowski J."/>
            <person name="Ruckert C."/>
        </authorList>
    </citation>
    <scope>NUCLEOTIDE SEQUENCE</scope>
    <source>
        <strain evidence="2">JCM 4714</strain>
    </source>
</reference>
<feature type="transmembrane region" description="Helical" evidence="1">
    <location>
        <begin position="261"/>
        <end position="280"/>
    </location>
</feature>
<dbReference type="Proteomes" id="UP000655443">
    <property type="component" value="Unassembled WGS sequence"/>
</dbReference>
<proteinExistence type="predicted"/>
<dbReference type="AlphaFoldDB" id="A0A919D3R4"/>
<feature type="transmembrane region" description="Helical" evidence="1">
    <location>
        <begin position="292"/>
        <end position="313"/>
    </location>
</feature>
<keyword evidence="1" id="KW-1133">Transmembrane helix</keyword>
<feature type="transmembrane region" description="Helical" evidence="1">
    <location>
        <begin position="9"/>
        <end position="30"/>
    </location>
</feature>
<reference evidence="2" key="2">
    <citation type="submission" date="2020-09" db="EMBL/GenBank/DDBJ databases">
        <authorList>
            <person name="Sun Q."/>
            <person name="Ohkuma M."/>
        </authorList>
    </citation>
    <scope>NUCLEOTIDE SEQUENCE</scope>
    <source>
        <strain evidence="2">JCM 4714</strain>
    </source>
</reference>
<feature type="transmembrane region" description="Helical" evidence="1">
    <location>
        <begin position="333"/>
        <end position="353"/>
    </location>
</feature>
<protein>
    <submittedName>
        <fullName evidence="2">Membrane protein</fullName>
    </submittedName>
</protein>